<dbReference type="PANTHER" id="PTHR47197:SF3">
    <property type="entry name" value="DIHYDRO-HEME D1 DEHYDROGENASE"/>
    <property type="match status" value="1"/>
</dbReference>
<keyword evidence="5" id="KW-1185">Reference proteome</keyword>
<dbReference type="RefSeq" id="WP_135436328.1">
    <property type="nucleotide sequence ID" value="NZ_SRLA01000005.1"/>
</dbReference>
<keyword evidence="3" id="KW-0732">Signal</keyword>
<evidence type="ECO:0000313" key="4">
    <source>
        <dbReference type="EMBL" id="TGE04870.1"/>
    </source>
</evidence>
<dbReference type="SUPFAM" id="SSF53649">
    <property type="entry name" value="Alkaline phosphatase-like"/>
    <property type="match status" value="1"/>
</dbReference>
<evidence type="ECO:0000256" key="1">
    <source>
        <dbReference type="ARBA" id="ARBA00022801"/>
    </source>
</evidence>
<dbReference type="InterPro" id="IPR015943">
    <property type="entry name" value="WD40/YVTN_repeat-like_dom_sf"/>
</dbReference>
<dbReference type="InterPro" id="IPR019405">
    <property type="entry name" value="Lactonase_7-beta_prop"/>
</dbReference>
<dbReference type="GO" id="GO:0016788">
    <property type="term" value="F:hydrolase activity, acting on ester bonds"/>
    <property type="evidence" value="ECO:0007669"/>
    <property type="project" value="InterPro"/>
</dbReference>
<dbReference type="Pfam" id="PF04185">
    <property type="entry name" value="Phosphoesterase"/>
    <property type="match status" value="1"/>
</dbReference>
<name>A0A4Z0P282_9BACT</name>
<evidence type="ECO:0008006" key="6">
    <source>
        <dbReference type="Google" id="ProtNLM"/>
    </source>
</evidence>
<dbReference type="AlphaFoldDB" id="A0A4Z0P282"/>
<reference evidence="4 5" key="1">
    <citation type="submission" date="2019-04" db="EMBL/GenBank/DDBJ databases">
        <authorList>
            <person name="Feng G."/>
            <person name="Zhang J."/>
            <person name="Zhu H."/>
        </authorList>
    </citation>
    <scope>NUCLEOTIDE SEQUENCE [LARGE SCALE GENOMIC DNA]</scope>
    <source>
        <strain evidence="4 5">92R-1</strain>
    </source>
</reference>
<dbReference type="EMBL" id="SRLA01000005">
    <property type="protein sequence ID" value="TGE04870.1"/>
    <property type="molecule type" value="Genomic_DNA"/>
</dbReference>
<comment type="caution">
    <text evidence="4">The sequence shown here is derived from an EMBL/GenBank/DDBJ whole genome shotgun (WGS) entry which is preliminary data.</text>
</comment>
<dbReference type="Proteomes" id="UP000298337">
    <property type="component" value="Unassembled WGS sequence"/>
</dbReference>
<feature type="region of interest" description="Disordered" evidence="2">
    <location>
        <begin position="352"/>
        <end position="373"/>
    </location>
</feature>
<feature type="compositionally biased region" description="Polar residues" evidence="2">
    <location>
        <begin position="364"/>
        <end position="373"/>
    </location>
</feature>
<dbReference type="SUPFAM" id="SSF50969">
    <property type="entry name" value="YVTN repeat-like/Quinoprotein amine dehydrogenase"/>
    <property type="match status" value="1"/>
</dbReference>
<protein>
    <recommendedName>
        <fullName evidence="6">YVTN family beta-propeller protein</fullName>
    </recommendedName>
</protein>
<sequence length="816" mass="89291">MLTSRTVAAGLGLFGAFLATEARAQLPTNTPQASHILLPNGWSLSPVGRSLPLGDLPLNMQLSRNGRLLAVTNNGQSTQTIQLIDPKTEKLLDEKTIAKSWYGLQFSADGRQLYASGGNDNIILRYGTAGGRLGAPDTLRLGQPWTKEKISPTGLALDDARHRLYAVTKEDNTLYVLDTQTKATVQKVPLGHEAYACLLSPDRRTLYISLWGGDKVALFDTQTGKLTGEIATESHPNELLLTRNGRTLFVANANDNSVSVVDTRTRKVLEVISAALHPTKLTGSTTNALALSPDEKTLYIGNADNNCLSVFDVRTPGKSTARGFIPTGWYPTSVKTLGRHILVANGKGFSSLANPQGPQPVKPTDNSGSHTGVTGQPVQYIGGLFKGTLSFIERPDDALLSSYSKQVYANTPFTGEAGTGAARSVGHPVPGQAGEKSPIKYVFYVIKENRTYDQVLGDMAEGNGDSTLCVFPEKVTPNHHALAREFVLLDNFYVNAEVSADGHNWSMAAYATDYTEKTWPTSYGNRGGTYDYEGTRKIAYPRDGYIWDYCQRAGLSYRTYGEFADLGKTPLKSLQGHMCVKSPGFNMDIKDVERVRIWRHDFDSLLTAGAVPQFSTIRLSNDHTSGQRRGKYTPIAAMADNDLALGQLVEHLSQSPIWKESVVFVLEDDAQNGPDHVDAHRTPAFVISPYTRRGTAIHTMYSTSGALRTMELLLGLPPMSQYDAAALPLYDCFTSTPNLSPYQARAARVNLEARNVAWNKSAEKSERFNLASEDAIPDLELNEVIWKFIKGENAVAPAPRRGAFLKMEQKRKDDDD</sequence>
<evidence type="ECO:0000256" key="2">
    <source>
        <dbReference type="SAM" id="MobiDB-lite"/>
    </source>
</evidence>
<feature type="chain" id="PRO_5021363760" description="YVTN family beta-propeller protein" evidence="3">
    <location>
        <begin position="25"/>
        <end position="816"/>
    </location>
</feature>
<dbReference type="NCBIfam" id="TIGR02276">
    <property type="entry name" value="beta_rpt_yvtn"/>
    <property type="match status" value="1"/>
</dbReference>
<evidence type="ECO:0000256" key="3">
    <source>
        <dbReference type="SAM" id="SignalP"/>
    </source>
</evidence>
<dbReference type="InterPro" id="IPR011044">
    <property type="entry name" value="Quino_amine_DH_bsu"/>
</dbReference>
<accession>A0A4Z0P282</accession>
<evidence type="ECO:0000313" key="5">
    <source>
        <dbReference type="Proteomes" id="UP000298337"/>
    </source>
</evidence>
<proteinExistence type="predicted"/>
<gene>
    <name evidence="4" type="ORF">EU556_22085</name>
</gene>
<organism evidence="4 5">
    <name type="scientific">Hymenobacter fodinae</name>
    <dbReference type="NCBI Taxonomy" id="2510796"/>
    <lineage>
        <taxon>Bacteria</taxon>
        <taxon>Pseudomonadati</taxon>
        <taxon>Bacteroidota</taxon>
        <taxon>Cytophagia</taxon>
        <taxon>Cytophagales</taxon>
        <taxon>Hymenobacteraceae</taxon>
        <taxon>Hymenobacter</taxon>
    </lineage>
</organism>
<dbReference type="Gene3D" id="2.130.10.10">
    <property type="entry name" value="YVTN repeat-like/Quinoprotein amine dehydrogenase"/>
    <property type="match status" value="2"/>
</dbReference>
<dbReference type="OrthoDB" id="145213at2"/>
<dbReference type="Gene3D" id="3.40.720.10">
    <property type="entry name" value="Alkaline Phosphatase, subunit A"/>
    <property type="match status" value="1"/>
</dbReference>
<dbReference type="InterPro" id="IPR007312">
    <property type="entry name" value="Phosphoesterase"/>
</dbReference>
<feature type="signal peptide" evidence="3">
    <location>
        <begin position="1"/>
        <end position="24"/>
    </location>
</feature>
<dbReference type="InterPro" id="IPR011964">
    <property type="entry name" value="YVTN_b-propeller_repeat"/>
</dbReference>
<dbReference type="InterPro" id="IPR051200">
    <property type="entry name" value="Host-pathogen_enzymatic-act"/>
</dbReference>
<dbReference type="InterPro" id="IPR017850">
    <property type="entry name" value="Alkaline_phosphatase_core_sf"/>
</dbReference>
<dbReference type="Pfam" id="PF10282">
    <property type="entry name" value="Lactonase"/>
    <property type="match status" value="1"/>
</dbReference>
<keyword evidence="1" id="KW-0378">Hydrolase</keyword>
<dbReference type="PANTHER" id="PTHR47197">
    <property type="entry name" value="PROTEIN NIRF"/>
    <property type="match status" value="1"/>
</dbReference>